<proteinExistence type="predicted"/>
<dbReference type="Pfam" id="PF05699">
    <property type="entry name" value="Dimer_Tnp_hAT"/>
    <property type="match status" value="1"/>
</dbReference>
<evidence type="ECO:0000313" key="2">
    <source>
        <dbReference type="EMBL" id="CAF1099236.1"/>
    </source>
</evidence>
<protein>
    <recommendedName>
        <fullName evidence="1">HAT C-terminal dimerisation domain-containing protein</fullName>
    </recommendedName>
</protein>
<evidence type="ECO:0000259" key="1">
    <source>
        <dbReference type="Pfam" id="PF05699"/>
    </source>
</evidence>
<dbReference type="EMBL" id="CAJOBA010009838">
    <property type="protein sequence ID" value="CAF3860588.1"/>
    <property type="molecule type" value="Genomic_DNA"/>
</dbReference>
<gene>
    <name evidence="2" type="ORF">OVA965_LOCUS19206</name>
    <name evidence="3" type="ORF">TMI583_LOCUS19217</name>
</gene>
<dbReference type="Proteomes" id="UP000682733">
    <property type="component" value="Unassembled WGS sequence"/>
</dbReference>
<dbReference type="PANTHER" id="PTHR47611">
    <property type="entry name" value="HAT DIMERISATION DOMAIN, C-TERMINAL"/>
    <property type="match status" value="1"/>
</dbReference>
<name>A0A8S2E3B1_9BILA</name>
<dbReference type="EMBL" id="CAJNOK010009820">
    <property type="protein sequence ID" value="CAF1099236.1"/>
    <property type="molecule type" value="Genomic_DNA"/>
</dbReference>
<dbReference type="AlphaFoldDB" id="A0A8S2E3B1"/>
<evidence type="ECO:0000313" key="4">
    <source>
        <dbReference type="Proteomes" id="UP000677228"/>
    </source>
</evidence>
<dbReference type="SUPFAM" id="SSF53098">
    <property type="entry name" value="Ribonuclease H-like"/>
    <property type="match status" value="1"/>
</dbReference>
<feature type="domain" description="HAT C-terminal dimerisation" evidence="1">
    <location>
        <begin position="2"/>
        <end position="75"/>
    </location>
</feature>
<dbReference type="GO" id="GO:0046983">
    <property type="term" value="F:protein dimerization activity"/>
    <property type="evidence" value="ECO:0007669"/>
    <property type="project" value="InterPro"/>
</dbReference>
<reference evidence="2" key="1">
    <citation type="submission" date="2021-02" db="EMBL/GenBank/DDBJ databases">
        <authorList>
            <person name="Nowell W R."/>
        </authorList>
    </citation>
    <scope>NUCLEOTIDE SEQUENCE</scope>
</reference>
<dbReference type="InterPro" id="IPR012337">
    <property type="entry name" value="RNaseH-like_sf"/>
</dbReference>
<dbReference type="PANTHER" id="PTHR47611:SF1">
    <property type="entry name" value="CCHC-TYPE DOMAIN-CONTAINING PROTEIN"/>
    <property type="match status" value="1"/>
</dbReference>
<organism evidence="2 4">
    <name type="scientific">Didymodactylos carnosus</name>
    <dbReference type="NCBI Taxonomy" id="1234261"/>
    <lineage>
        <taxon>Eukaryota</taxon>
        <taxon>Metazoa</taxon>
        <taxon>Spiralia</taxon>
        <taxon>Gnathifera</taxon>
        <taxon>Rotifera</taxon>
        <taxon>Eurotatoria</taxon>
        <taxon>Bdelloidea</taxon>
        <taxon>Philodinida</taxon>
        <taxon>Philodinidae</taxon>
        <taxon>Didymodactylos</taxon>
    </lineage>
</organism>
<dbReference type="Proteomes" id="UP000677228">
    <property type="component" value="Unassembled WGS sequence"/>
</dbReference>
<sequence length="77" mass="8851">MNYIDLKLQQDEKYLNPLSFWKQNEQTYPNLAKLAKRYFSITCSSAAVERQFSAAGQIITQRRSNLDPAAVNNVILL</sequence>
<accession>A0A8S2E3B1</accession>
<comment type="caution">
    <text evidence="2">The sequence shown here is derived from an EMBL/GenBank/DDBJ whole genome shotgun (WGS) entry which is preliminary data.</text>
</comment>
<evidence type="ECO:0000313" key="3">
    <source>
        <dbReference type="EMBL" id="CAF3860588.1"/>
    </source>
</evidence>
<dbReference type="InterPro" id="IPR008906">
    <property type="entry name" value="HATC_C_dom"/>
</dbReference>